<evidence type="ECO:0000313" key="3">
    <source>
        <dbReference type="Proteomes" id="UP000077066"/>
    </source>
</evidence>
<proteinExistence type="predicted"/>
<dbReference type="PATRIC" id="fig|55758.3.peg.1765"/>
<keyword evidence="1" id="KW-0472">Membrane</keyword>
<reference evidence="2 3" key="1">
    <citation type="submission" date="2016-04" db="EMBL/GenBank/DDBJ databases">
        <title>Genome sequence of Methanobrevibacter filiformis DSM 11501.</title>
        <authorList>
            <person name="Poehlein A."/>
            <person name="Seedorf H."/>
            <person name="Daniel R."/>
        </authorList>
    </citation>
    <scope>NUCLEOTIDE SEQUENCE [LARGE SCALE GENOMIC DNA]</scope>
    <source>
        <strain evidence="2 3">DSM 11501</strain>
    </source>
</reference>
<dbReference type="Proteomes" id="UP000077066">
    <property type="component" value="Unassembled WGS sequence"/>
</dbReference>
<dbReference type="AlphaFoldDB" id="A0A165ZPJ5"/>
<sequence>MERIGAYSGFLNASLAGSFGAIVGSIRITLFGTFFGPVGIGCWRIYWYFNSYCSFQIFCYCNGDDWCNWRLFV</sequence>
<gene>
    <name evidence="2" type="ORF">MBFIL_15640</name>
</gene>
<keyword evidence="1" id="KW-0812">Transmembrane</keyword>
<organism evidence="2 3">
    <name type="scientific">Methanobrevibacter filiformis</name>
    <dbReference type="NCBI Taxonomy" id="55758"/>
    <lineage>
        <taxon>Archaea</taxon>
        <taxon>Methanobacteriati</taxon>
        <taxon>Methanobacteriota</taxon>
        <taxon>Methanomada group</taxon>
        <taxon>Methanobacteria</taxon>
        <taxon>Methanobacteriales</taxon>
        <taxon>Methanobacteriaceae</taxon>
        <taxon>Methanobrevibacter</taxon>
    </lineage>
</organism>
<protein>
    <submittedName>
        <fullName evidence="2">Uncharacterized protein</fullName>
    </submittedName>
</protein>
<keyword evidence="1" id="KW-1133">Transmembrane helix</keyword>
<keyword evidence="3" id="KW-1185">Reference proteome</keyword>
<feature type="transmembrane region" description="Helical" evidence="1">
    <location>
        <begin position="30"/>
        <end position="49"/>
    </location>
</feature>
<evidence type="ECO:0000256" key="1">
    <source>
        <dbReference type="SAM" id="Phobius"/>
    </source>
</evidence>
<comment type="caution">
    <text evidence="2">The sequence shown here is derived from an EMBL/GenBank/DDBJ whole genome shotgun (WGS) entry which is preliminary data.</text>
</comment>
<accession>A0A165ZPJ5</accession>
<evidence type="ECO:0000313" key="2">
    <source>
        <dbReference type="EMBL" id="KZX10992.1"/>
    </source>
</evidence>
<dbReference type="RefSeq" id="WP_066973360.1">
    <property type="nucleotide sequence ID" value="NZ_LWMT01000260.1"/>
</dbReference>
<dbReference type="EMBL" id="LWMT01000260">
    <property type="protein sequence ID" value="KZX10992.1"/>
    <property type="molecule type" value="Genomic_DNA"/>
</dbReference>
<name>A0A165ZPJ5_9EURY</name>